<gene>
    <name evidence="10" type="ORF">GCU85_05035</name>
</gene>
<dbReference type="SUPFAM" id="SSF53597">
    <property type="entry name" value="Dihydrofolate reductase-like"/>
    <property type="match status" value="1"/>
</dbReference>
<dbReference type="PIRSF" id="PIRSF000194">
    <property type="entry name" value="DHFR"/>
    <property type="match status" value="1"/>
</dbReference>
<dbReference type="Gene3D" id="3.40.430.10">
    <property type="entry name" value="Dihydrofolate Reductase, subunit A"/>
    <property type="match status" value="1"/>
</dbReference>
<evidence type="ECO:0000256" key="8">
    <source>
        <dbReference type="PIRNR" id="PIRNR000194"/>
    </source>
</evidence>
<dbReference type="GO" id="GO:0070401">
    <property type="term" value="F:NADP+ binding"/>
    <property type="evidence" value="ECO:0007669"/>
    <property type="project" value="UniProtKB-ARBA"/>
</dbReference>
<dbReference type="GO" id="GO:0046654">
    <property type="term" value="P:tetrahydrofolate biosynthetic process"/>
    <property type="evidence" value="ECO:0007669"/>
    <property type="project" value="UniProtKB-UniPathway"/>
</dbReference>
<dbReference type="CDD" id="cd00209">
    <property type="entry name" value="DHFR"/>
    <property type="match status" value="1"/>
</dbReference>
<dbReference type="GO" id="GO:0006730">
    <property type="term" value="P:one-carbon metabolic process"/>
    <property type="evidence" value="ECO:0007669"/>
    <property type="project" value="UniProtKB-KW"/>
</dbReference>
<dbReference type="InterPro" id="IPR012259">
    <property type="entry name" value="DHFR"/>
</dbReference>
<comment type="similarity">
    <text evidence="2 8">Belongs to the dihydrofolate reductase family.</text>
</comment>
<keyword evidence="5 8" id="KW-0521">NADP</keyword>
<accession>A0A6N7EY96</accession>
<dbReference type="PANTHER" id="PTHR48069">
    <property type="entry name" value="DIHYDROFOLATE REDUCTASE"/>
    <property type="match status" value="1"/>
</dbReference>
<comment type="pathway">
    <text evidence="1 8">Cofactor biosynthesis; tetrahydrofolate biosynthesis; 5,6,7,8-tetrahydrofolate from 7,8-dihydrofolate: step 1/1.</text>
</comment>
<dbReference type="GO" id="GO:0046655">
    <property type="term" value="P:folic acid metabolic process"/>
    <property type="evidence" value="ECO:0007669"/>
    <property type="project" value="TreeGrafter"/>
</dbReference>
<dbReference type="PROSITE" id="PS51330">
    <property type="entry name" value="DHFR_2"/>
    <property type="match status" value="1"/>
</dbReference>
<dbReference type="FunFam" id="3.40.430.10:FF:000001">
    <property type="entry name" value="Dihydrofolate reductase"/>
    <property type="match status" value="1"/>
</dbReference>
<dbReference type="InterPro" id="IPR024072">
    <property type="entry name" value="DHFR-like_dom_sf"/>
</dbReference>
<evidence type="ECO:0000256" key="1">
    <source>
        <dbReference type="ARBA" id="ARBA00004903"/>
    </source>
</evidence>
<dbReference type="PANTHER" id="PTHR48069:SF3">
    <property type="entry name" value="DIHYDROFOLATE REDUCTASE"/>
    <property type="match status" value="1"/>
</dbReference>
<comment type="function">
    <text evidence="7 8">Key enzyme in folate metabolism. Catalyzes an essential reaction for de novo glycine and purine synthesis, and for DNA precursor synthesis.</text>
</comment>
<proteinExistence type="inferred from homology"/>
<dbReference type="UniPathway" id="UPA00077">
    <property type="reaction ID" value="UER00158"/>
</dbReference>
<evidence type="ECO:0000313" key="11">
    <source>
        <dbReference type="Proteomes" id="UP000471298"/>
    </source>
</evidence>
<dbReference type="RefSeq" id="WP_152810011.1">
    <property type="nucleotide sequence ID" value="NZ_WHNW01000004.1"/>
</dbReference>
<evidence type="ECO:0000256" key="4">
    <source>
        <dbReference type="ARBA" id="ARBA00022563"/>
    </source>
</evidence>
<dbReference type="EC" id="1.5.1.3" evidence="3 8"/>
<name>A0A6N7EY96_9GAMM</name>
<dbReference type="Proteomes" id="UP000471298">
    <property type="component" value="Unassembled WGS sequence"/>
</dbReference>
<evidence type="ECO:0000256" key="7">
    <source>
        <dbReference type="ARBA" id="ARBA00025067"/>
    </source>
</evidence>
<keyword evidence="6 8" id="KW-0560">Oxidoreductase</keyword>
<dbReference type="GO" id="GO:0004146">
    <property type="term" value="F:dihydrofolate reductase activity"/>
    <property type="evidence" value="ECO:0007669"/>
    <property type="project" value="UniProtKB-EC"/>
</dbReference>
<protein>
    <recommendedName>
        <fullName evidence="3 8">Dihydrofolate reductase</fullName>
        <ecNumber evidence="3 8">1.5.1.3</ecNumber>
    </recommendedName>
</protein>
<organism evidence="10 11">
    <name type="scientific">Ostreibacterium oceani</name>
    <dbReference type="NCBI Taxonomy" id="2654998"/>
    <lineage>
        <taxon>Bacteria</taxon>
        <taxon>Pseudomonadati</taxon>
        <taxon>Pseudomonadota</taxon>
        <taxon>Gammaproteobacteria</taxon>
        <taxon>Cardiobacteriales</taxon>
        <taxon>Ostreibacteriaceae</taxon>
        <taxon>Ostreibacterium</taxon>
    </lineage>
</organism>
<dbReference type="PRINTS" id="PR00070">
    <property type="entry name" value="DHFR"/>
</dbReference>
<dbReference type="InParanoid" id="A0A6N7EY96"/>
<dbReference type="AlphaFoldDB" id="A0A6N7EY96"/>
<evidence type="ECO:0000256" key="6">
    <source>
        <dbReference type="ARBA" id="ARBA00023002"/>
    </source>
</evidence>
<comment type="caution">
    <text evidence="10">The sequence shown here is derived from an EMBL/GenBank/DDBJ whole genome shotgun (WGS) entry which is preliminary data.</text>
</comment>
<evidence type="ECO:0000259" key="9">
    <source>
        <dbReference type="PROSITE" id="PS51330"/>
    </source>
</evidence>
<keyword evidence="4 8" id="KW-0554">One-carbon metabolism</keyword>
<evidence type="ECO:0000256" key="2">
    <source>
        <dbReference type="ARBA" id="ARBA00009539"/>
    </source>
</evidence>
<dbReference type="InterPro" id="IPR001796">
    <property type="entry name" value="DHFR_dom"/>
</dbReference>
<evidence type="ECO:0000313" key="10">
    <source>
        <dbReference type="EMBL" id="MPV86097.1"/>
    </source>
</evidence>
<evidence type="ECO:0000256" key="3">
    <source>
        <dbReference type="ARBA" id="ARBA00012856"/>
    </source>
</evidence>
<dbReference type="GO" id="GO:0046452">
    <property type="term" value="P:dihydrofolate metabolic process"/>
    <property type="evidence" value="ECO:0007669"/>
    <property type="project" value="TreeGrafter"/>
</dbReference>
<feature type="domain" description="DHFR" evidence="9">
    <location>
        <begin position="11"/>
        <end position="185"/>
    </location>
</feature>
<keyword evidence="11" id="KW-1185">Reference proteome</keyword>
<dbReference type="Pfam" id="PF00186">
    <property type="entry name" value="DHFR_1"/>
    <property type="match status" value="1"/>
</dbReference>
<evidence type="ECO:0000256" key="5">
    <source>
        <dbReference type="ARBA" id="ARBA00022857"/>
    </source>
</evidence>
<comment type="catalytic activity">
    <reaction evidence="8">
        <text>(6S)-5,6,7,8-tetrahydrofolate + NADP(+) = 7,8-dihydrofolate + NADPH + H(+)</text>
        <dbReference type="Rhea" id="RHEA:15009"/>
        <dbReference type="ChEBI" id="CHEBI:15378"/>
        <dbReference type="ChEBI" id="CHEBI:57451"/>
        <dbReference type="ChEBI" id="CHEBI:57453"/>
        <dbReference type="ChEBI" id="CHEBI:57783"/>
        <dbReference type="ChEBI" id="CHEBI:58349"/>
        <dbReference type="EC" id="1.5.1.3"/>
    </reaction>
</comment>
<sequence length="188" mass="20840">MSNNTTKTQNPITLIVAASTNDIIGRDNQLPWHLPRDLAYFKAITTGCPIIMGRKTYESIGKALPNRLNIVITRNPDYQLPDAEVTLSVSDAIAIAQKWLDNQANNNDGSDKNCQSEIHIIGGAAIFAEALPLVDKIYLNRVLADFDGDTYLPAIDWTQFKQTASTHHAADDKNAYAMAFEVYERTKS</sequence>
<dbReference type="GO" id="GO:0005829">
    <property type="term" value="C:cytosol"/>
    <property type="evidence" value="ECO:0007669"/>
    <property type="project" value="TreeGrafter"/>
</dbReference>
<dbReference type="EMBL" id="WHNW01000004">
    <property type="protein sequence ID" value="MPV86097.1"/>
    <property type="molecule type" value="Genomic_DNA"/>
</dbReference>
<reference evidence="10 11" key="1">
    <citation type="submission" date="2019-10" db="EMBL/GenBank/DDBJ databases">
        <title>Cardiobacteriales fam. a chemoheterotrophic member of the order Cardiobacteriales, and proposal of Cardiobacteriales fam. nov.</title>
        <authorList>
            <person name="Wang C."/>
        </authorList>
    </citation>
    <scope>NUCLEOTIDE SEQUENCE [LARGE SCALE GENOMIC DNA]</scope>
    <source>
        <strain evidence="10 11">ML27</strain>
    </source>
</reference>
<dbReference type="FunCoup" id="A0A6N7EY96">
    <property type="interactions" value="386"/>
</dbReference>